<dbReference type="Proteomes" id="UP000001511">
    <property type="component" value="Chromosome"/>
</dbReference>
<accession>D7DW02</accession>
<evidence type="ECO:0000313" key="2">
    <source>
        <dbReference type="EMBL" id="ADI65573.1"/>
    </source>
</evidence>
<dbReference type="STRING" id="551115.Aazo_4137"/>
<dbReference type="HOGENOM" id="CLU_046550_6_2_3"/>
<sequence>MLHTKTFLCRTFADYFEGLPNVEIVNGTFEDLPLLDRVVTASSCLSSANNNIDAAVLRFFGEDVEKLLQQRIQEEYLGDQPIGSSLILEINHSLHPFIAHTPSLRMPISMAGKDHVYQGMWSTLLVIRQHNKFYCNCLEKQINIVAVPGLGTTIGCIPIDEVARQISMAYQNFLLSLPPYQSSHQQQMQDLVKLF</sequence>
<gene>
    <name evidence="2" type="ordered locus">Aazo_4137</name>
</gene>
<protein>
    <submittedName>
        <fullName evidence="2">Appr-1-p processing domain protein</fullName>
    </submittedName>
</protein>
<dbReference type="RefSeq" id="WP_013192584.1">
    <property type="nucleotide sequence ID" value="NC_014248.1"/>
</dbReference>
<dbReference type="EMBL" id="CP002059">
    <property type="protein sequence ID" value="ADI65573.1"/>
    <property type="molecule type" value="Genomic_DNA"/>
</dbReference>
<reference evidence="2 3" key="1">
    <citation type="journal article" date="2010" name="PLoS ONE">
        <title>Genome erosion in a nitrogen-fixing vertically transmitted endosymbiotic multicellular cyanobacterium.</title>
        <authorList>
            <person name="Ran L."/>
            <person name="Larsson J."/>
            <person name="Vigil-Stenman T."/>
            <person name="Nylander J.A."/>
            <person name="Ininbergs K."/>
            <person name="Zheng W.W."/>
            <person name="Lapidus A."/>
            <person name="Lowry S."/>
            <person name="Haselkorn R."/>
            <person name="Bergman B."/>
        </authorList>
    </citation>
    <scope>NUCLEOTIDE SEQUENCE [LARGE SCALE GENOMIC DNA]</scope>
    <source>
        <strain evidence="2 3">0708</strain>
    </source>
</reference>
<evidence type="ECO:0000259" key="1">
    <source>
        <dbReference type="PROSITE" id="PS51154"/>
    </source>
</evidence>
<dbReference type="SUPFAM" id="SSF52949">
    <property type="entry name" value="Macro domain-like"/>
    <property type="match status" value="1"/>
</dbReference>
<dbReference type="Pfam" id="PF01661">
    <property type="entry name" value="Macro"/>
    <property type="match status" value="1"/>
</dbReference>
<dbReference type="InterPro" id="IPR002589">
    <property type="entry name" value="Macro_dom"/>
</dbReference>
<proteinExistence type="predicted"/>
<feature type="domain" description="Macro" evidence="1">
    <location>
        <begin position="9"/>
        <end position="195"/>
    </location>
</feature>
<evidence type="ECO:0000313" key="3">
    <source>
        <dbReference type="Proteomes" id="UP000001511"/>
    </source>
</evidence>
<dbReference type="PROSITE" id="PS51154">
    <property type="entry name" value="MACRO"/>
    <property type="match status" value="1"/>
</dbReference>
<organism evidence="2 3">
    <name type="scientific">Nostoc azollae (strain 0708)</name>
    <name type="common">Anabaena azollae (strain 0708)</name>
    <dbReference type="NCBI Taxonomy" id="551115"/>
    <lineage>
        <taxon>Bacteria</taxon>
        <taxon>Bacillati</taxon>
        <taxon>Cyanobacteriota</taxon>
        <taxon>Cyanophyceae</taxon>
        <taxon>Nostocales</taxon>
        <taxon>Nostocaceae</taxon>
        <taxon>Trichormus</taxon>
    </lineage>
</organism>
<dbReference type="Gene3D" id="3.40.220.10">
    <property type="entry name" value="Leucine Aminopeptidase, subunit E, domain 1"/>
    <property type="match status" value="1"/>
</dbReference>
<name>D7DW02_NOSA0</name>
<dbReference type="InterPro" id="IPR043472">
    <property type="entry name" value="Macro_dom-like"/>
</dbReference>
<dbReference type="AlphaFoldDB" id="D7DW02"/>
<dbReference type="KEGG" id="naz:Aazo_4137"/>
<dbReference type="eggNOG" id="COG2110">
    <property type="taxonomic scope" value="Bacteria"/>
</dbReference>
<keyword evidence="3" id="KW-1185">Reference proteome</keyword>